<dbReference type="AlphaFoldDB" id="A0A1Y2EJF4"/>
<accession>A0A1Y2EJF4</accession>
<evidence type="ECO:0000313" key="2">
    <source>
        <dbReference type="Proteomes" id="UP000193689"/>
    </source>
</evidence>
<protein>
    <submittedName>
        <fullName evidence="1">Uncharacterized protein</fullName>
    </submittedName>
</protein>
<evidence type="ECO:0000313" key="1">
    <source>
        <dbReference type="EMBL" id="ORY70945.1"/>
    </source>
</evidence>
<gene>
    <name evidence="1" type="ORF">BCR38DRAFT_491627</name>
</gene>
<reference evidence="1 2" key="1">
    <citation type="submission" date="2016-07" db="EMBL/GenBank/DDBJ databases">
        <title>Pervasive Adenine N6-methylation of Active Genes in Fungi.</title>
        <authorList>
            <consortium name="DOE Joint Genome Institute"/>
            <person name="Mondo S.J."/>
            <person name="Dannebaum R.O."/>
            <person name="Kuo R.C."/>
            <person name="Labutti K."/>
            <person name="Haridas S."/>
            <person name="Kuo A."/>
            <person name="Salamov A."/>
            <person name="Ahrendt S.R."/>
            <person name="Lipzen A."/>
            <person name="Sullivan W."/>
            <person name="Andreopoulos W.B."/>
            <person name="Clum A."/>
            <person name="Lindquist E."/>
            <person name="Daum C."/>
            <person name="Ramamoorthy G.K."/>
            <person name="Gryganskyi A."/>
            <person name="Culley D."/>
            <person name="Magnuson J.K."/>
            <person name="James T.Y."/>
            <person name="O'Malley M.A."/>
            <person name="Stajich J.E."/>
            <person name="Spatafora J.W."/>
            <person name="Visel A."/>
            <person name="Grigoriev I.V."/>
        </authorList>
    </citation>
    <scope>NUCLEOTIDE SEQUENCE [LARGE SCALE GENOMIC DNA]</scope>
    <source>
        <strain evidence="1 2">CBS 129021</strain>
    </source>
</reference>
<keyword evidence="2" id="KW-1185">Reference proteome</keyword>
<dbReference type="GeneID" id="63780892"/>
<dbReference type="EMBL" id="MCFJ01000001">
    <property type="protein sequence ID" value="ORY70945.1"/>
    <property type="molecule type" value="Genomic_DNA"/>
</dbReference>
<proteinExistence type="predicted"/>
<comment type="caution">
    <text evidence="1">The sequence shown here is derived from an EMBL/GenBank/DDBJ whole genome shotgun (WGS) entry which is preliminary data.</text>
</comment>
<dbReference type="RefSeq" id="XP_040720537.1">
    <property type="nucleotide sequence ID" value="XM_040864680.1"/>
</dbReference>
<dbReference type="Proteomes" id="UP000193689">
    <property type="component" value="Unassembled WGS sequence"/>
</dbReference>
<name>A0A1Y2EJF4_9PEZI</name>
<organism evidence="1 2">
    <name type="scientific">Pseudomassariella vexata</name>
    <dbReference type="NCBI Taxonomy" id="1141098"/>
    <lineage>
        <taxon>Eukaryota</taxon>
        <taxon>Fungi</taxon>
        <taxon>Dikarya</taxon>
        <taxon>Ascomycota</taxon>
        <taxon>Pezizomycotina</taxon>
        <taxon>Sordariomycetes</taxon>
        <taxon>Xylariomycetidae</taxon>
        <taxon>Amphisphaeriales</taxon>
        <taxon>Pseudomassariaceae</taxon>
        <taxon>Pseudomassariella</taxon>
    </lineage>
</organism>
<sequence length="208" mass="23527">MSTPAPNAPESFQKWRPRNCIEYPKSTYDCGHDENKIRWGFCWNDMTGQGTCNKQKVRKPYRIYGNCSNCERNIAADIDSIFATFKGKLDPVLFLSLRPHINAIKGGLGAAAPSESFPKDREKPASIPAYIRKEIAWRFLEAKGHKTVLGLFHELKVVTLLDAQSRKPEERLYYMVGDDGRVEGSSYYQYKGIPPPEEVSGDAMDVSE</sequence>
<dbReference type="InParanoid" id="A0A1Y2EJF4"/>